<accession>A0A852V0D4</accession>
<comment type="cofactor">
    <cofactor evidence="1">
        <name>heme</name>
        <dbReference type="ChEBI" id="CHEBI:30413"/>
    </cofactor>
</comment>
<comment type="caution">
    <text evidence="10">The sequence shown here is derived from an EMBL/GenBank/DDBJ whole genome shotgun (WGS) entry which is preliminary data.</text>
</comment>
<dbReference type="CDD" id="cd11031">
    <property type="entry name" value="Cyp158A-like"/>
    <property type="match status" value="1"/>
</dbReference>
<dbReference type="GO" id="GO:0005506">
    <property type="term" value="F:iron ion binding"/>
    <property type="evidence" value="ECO:0007669"/>
    <property type="project" value="InterPro"/>
</dbReference>
<comment type="similarity">
    <text evidence="2 8">Belongs to the cytochrome P450 family.</text>
</comment>
<evidence type="ECO:0000313" key="11">
    <source>
        <dbReference type="Proteomes" id="UP000576393"/>
    </source>
</evidence>
<dbReference type="EC" id="1.14.19.8" evidence="10"/>
<dbReference type="PRINTS" id="PR00359">
    <property type="entry name" value="BP450"/>
</dbReference>
<keyword evidence="3 8" id="KW-0349">Heme</keyword>
<name>A0A852V0D4_9ACTN</name>
<dbReference type="PROSITE" id="PS00086">
    <property type="entry name" value="CYTOCHROME_P450"/>
    <property type="match status" value="1"/>
</dbReference>
<dbReference type="InterPro" id="IPR001128">
    <property type="entry name" value="Cyt_P450"/>
</dbReference>
<dbReference type="PANTHER" id="PTHR46696">
    <property type="entry name" value="P450, PUTATIVE (EUROFUNG)-RELATED"/>
    <property type="match status" value="1"/>
</dbReference>
<evidence type="ECO:0000256" key="7">
    <source>
        <dbReference type="ARBA" id="ARBA00023033"/>
    </source>
</evidence>
<keyword evidence="11" id="KW-1185">Reference proteome</keyword>
<dbReference type="SUPFAM" id="SSF48264">
    <property type="entry name" value="Cytochrome P450"/>
    <property type="match status" value="1"/>
</dbReference>
<dbReference type="EMBL" id="JACCCO010000002">
    <property type="protein sequence ID" value="NYF41949.1"/>
    <property type="molecule type" value="Genomic_DNA"/>
</dbReference>
<dbReference type="PRINTS" id="PR00385">
    <property type="entry name" value="P450"/>
</dbReference>
<dbReference type="PANTHER" id="PTHR46696:SF5">
    <property type="entry name" value="CYTOCHROME P450 BJ-1"/>
    <property type="match status" value="1"/>
</dbReference>
<evidence type="ECO:0000256" key="9">
    <source>
        <dbReference type="SAM" id="MobiDB-lite"/>
    </source>
</evidence>
<feature type="compositionally biased region" description="Basic and acidic residues" evidence="9">
    <location>
        <begin position="75"/>
        <end position="84"/>
    </location>
</feature>
<proteinExistence type="inferred from homology"/>
<evidence type="ECO:0000256" key="3">
    <source>
        <dbReference type="ARBA" id="ARBA00022617"/>
    </source>
</evidence>
<dbReference type="InterPro" id="IPR002397">
    <property type="entry name" value="Cyt_P450_B"/>
</dbReference>
<evidence type="ECO:0000256" key="8">
    <source>
        <dbReference type="RuleBase" id="RU000461"/>
    </source>
</evidence>
<dbReference type="InterPro" id="IPR036396">
    <property type="entry name" value="Cyt_P450_sf"/>
</dbReference>
<evidence type="ECO:0000256" key="1">
    <source>
        <dbReference type="ARBA" id="ARBA00001971"/>
    </source>
</evidence>
<evidence type="ECO:0000256" key="5">
    <source>
        <dbReference type="ARBA" id="ARBA00023002"/>
    </source>
</evidence>
<sequence length="385" mass="42369">MPFERENLLDLPDTYRELRATEPVARIRTYVGDPAWLVSGYEEARQALSDPRLGRSSPDPERSSRISDSVLFGGPRDEIETEKSRHQRMRRMLTPAFSARRMGAMRPRVQELVDGLLDRLAELPKPVDLHEGFSVPLPILVICELLGVPYEDRDHFRKLADEMGMLGDPVRAQAAMDAMTEYTGGILAEKRARPAEDVFSDLATMDASDEEAAKLAGGLLFAGHETTVSRIDYGVLLLLANPEQRDALVADPSLADAAVEEILRLAAPSDHGLPRYAQEPVTVGGVAVEPGEAVVVSIQSANRDERAFPDPDRFDLRRPTGEPHVGFGYGPHFCIGASLARVELRTVFGTLFRRFPTLALAVPMEEIRARPNALTGGLTGLPVTW</sequence>
<keyword evidence="4 8" id="KW-0479">Metal-binding</keyword>
<dbReference type="GO" id="GO:0016705">
    <property type="term" value="F:oxidoreductase activity, acting on paired donors, with incorporation or reduction of molecular oxygen"/>
    <property type="evidence" value="ECO:0007669"/>
    <property type="project" value="InterPro"/>
</dbReference>
<protein>
    <submittedName>
        <fullName evidence="10">Pentalenolactone synthase</fullName>
        <ecNumber evidence="10">1.14.19.8</ecNumber>
    </submittedName>
</protein>
<keyword evidence="7 8" id="KW-0503">Monooxygenase</keyword>
<gene>
    <name evidence="10" type="ORF">HDA43_004150</name>
</gene>
<dbReference type="GO" id="GO:0004497">
    <property type="term" value="F:monooxygenase activity"/>
    <property type="evidence" value="ECO:0007669"/>
    <property type="project" value="UniProtKB-KW"/>
</dbReference>
<dbReference type="GO" id="GO:0020037">
    <property type="term" value="F:heme binding"/>
    <property type="evidence" value="ECO:0007669"/>
    <property type="project" value="InterPro"/>
</dbReference>
<keyword evidence="6 8" id="KW-0408">Iron</keyword>
<dbReference type="Gene3D" id="1.10.630.10">
    <property type="entry name" value="Cytochrome P450"/>
    <property type="match status" value="1"/>
</dbReference>
<evidence type="ECO:0000256" key="4">
    <source>
        <dbReference type="ARBA" id="ARBA00022723"/>
    </source>
</evidence>
<dbReference type="Proteomes" id="UP000576393">
    <property type="component" value="Unassembled WGS sequence"/>
</dbReference>
<dbReference type="AlphaFoldDB" id="A0A852V0D4"/>
<evidence type="ECO:0000256" key="6">
    <source>
        <dbReference type="ARBA" id="ARBA00023004"/>
    </source>
</evidence>
<dbReference type="Pfam" id="PF00067">
    <property type="entry name" value="p450"/>
    <property type="match status" value="1"/>
</dbReference>
<reference evidence="10 11" key="1">
    <citation type="submission" date="2020-07" db="EMBL/GenBank/DDBJ databases">
        <title>Sequencing the genomes of 1000 actinobacteria strains.</title>
        <authorList>
            <person name="Klenk H.-P."/>
        </authorList>
    </citation>
    <scope>NUCLEOTIDE SEQUENCE [LARGE SCALE GENOMIC DNA]</scope>
    <source>
        <strain evidence="10 11">DSM 45763</strain>
    </source>
</reference>
<evidence type="ECO:0000256" key="2">
    <source>
        <dbReference type="ARBA" id="ARBA00010617"/>
    </source>
</evidence>
<feature type="region of interest" description="Disordered" evidence="9">
    <location>
        <begin position="47"/>
        <end position="87"/>
    </location>
</feature>
<dbReference type="InterPro" id="IPR017972">
    <property type="entry name" value="Cyt_P450_CS"/>
</dbReference>
<dbReference type="FunFam" id="1.10.630.10:FF:000018">
    <property type="entry name" value="Cytochrome P450 monooxygenase"/>
    <property type="match status" value="1"/>
</dbReference>
<organism evidence="10 11">
    <name type="scientific">Streptosporangium sandarakinum</name>
    <dbReference type="NCBI Taxonomy" id="1260955"/>
    <lineage>
        <taxon>Bacteria</taxon>
        <taxon>Bacillati</taxon>
        <taxon>Actinomycetota</taxon>
        <taxon>Actinomycetes</taxon>
        <taxon>Streptosporangiales</taxon>
        <taxon>Streptosporangiaceae</taxon>
        <taxon>Streptosporangium</taxon>
    </lineage>
</organism>
<evidence type="ECO:0000313" key="10">
    <source>
        <dbReference type="EMBL" id="NYF41949.1"/>
    </source>
</evidence>
<keyword evidence="5 8" id="KW-0560">Oxidoreductase</keyword>